<reference evidence="3" key="1">
    <citation type="journal article" date="2013" name="Science">
        <title>The Amborella genome and the evolution of flowering plants.</title>
        <authorList>
            <consortium name="Amborella Genome Project"/>
        </authorList>
    </citation>
    <scope>NUCLEOTIDE SEQUENCE [LARGE SCALE GENOMIC DNA]</scope>
</reference>
<organism evidence="2 3">
    <name type="scientific">Amborella trichopoda</name>
    <dbReference type="NCBI Taxonomy" id="13333"/>
    <lineage>
        <taxon>Eukaryota</taxon>
        <taxon>Viridiplantae</taxon>
        <taxon>Streptophyta</taxon>
        <taxon>Embryophyta</taxon>
        <taxon>Tracheophyta</taxon>
        <taxon>Spermatophyta</taxon>
        <taxon>Magnoliopsida</taxon>
        <taxon>Amborellales</taxon>
        <taxon>Amborellaceae</taxon>
        <taxon>Amborella</taxon>
    </lineage>
</organism>
<keyword evidence="3" id="KW-1185">Reference proteome</keyword>
<evidence type="ECO:0000313" key="2">
    <source>
        <dbReference type="EMBL" id="ERM98894.1"/>
    </source>
</evidence>
<dbReference type="Proteomes" id="UP000017836">
    <property type="component" value="Unassembled WGS sequence"/>
</dbReference>
<gene>
    <name evidence="2" type="ORF">AMTR_s00114p00044770</name>
</gene>
<proteinExistence type="predicted"/>
<evidence type="ECO:0000256" key="1">
    <source>
        <dbReference type="SAM" id="MobiDB-lite"/>
    </source>
</evidence>
<accession>W1NW33</accession>
<dbReference type="HOGENOM" id="CLU_2187504_0_0_1"/>
<feature type="region of interest" description="Disordered" evidence="1">
    <location>
        <begin position="55"/>
        <end position="83"/>
    </location>
</feature>
<dbReference type="EMBL" id="KI395136">
    <property type="protein sequence ID" value="ERM98894.1"/>
    <property type="molecule type" value="Genomic_DNA"/>
</dbReference>
<evidence type="ECO:0000313" key="3">
    <source>
        <dbReference type="Proteomes" id="UP000017836"/>
    </source>
</evidence>
<protein>
    <submittedName>
        <fullName evidence="2">Uncharacterized protein</fullName>
    </submittedName>
</protein>
<name>W1NW33_AMBTC</name>
<dbReference type="AlphaFoldDB" id="W1NW33"/>
<dbReference type="Gramene" id="ERM98894">
    <property type="protein sequence ID" value="ERM98894"/>
    <property type="gene ID" value="AMTR_s00114p00044770"/>
</dbReference>
<feature type="compositionally biased region" description="Basic and acidic residues" evidence="1">
    <location>
        <begin position="62"/>
        <end position="71"/>
    </location>
</feature>
<sequence>MHHGHMHVDYIPSVIPRFALGSTNDRPLVSFCQSILVHPVRTLASGPLHLAAKTHTSHKSHKAYDEKRFDKLPPPQTPMSSSDAWPLLVPIKRNAASTNAHLRTLVASI</sequence>